<organism evidence="4 5">
    <name type="scientific">Acidithrix ferrooxidans</name>
    <dbReference type="NCBI Taxonomy" id="1280514"/>
    <lineage>
        <taxon>Bacteria</taxon>
        <taxon>Bacillati</taxon>
        <taxon>Actinomycetota</taxon>
        <taxon>Acidimicrobiia</taxon>
        <taxon>Acidimicrobiales</taxon>
        <taxon>Acidimicrobiaceae</taxon>
        <taxon>Acidithrix</taxon>
    </lineage>
</organism>
<accession>A0A0D8HI85</accession>
<dbReference type="InterPro" id="IPR028098">
    <property type="entry name" value="Glyco_trans_4-like_N"/>
</dbReference>
<dbReference type="EMBL" id="JXYS01000035">
    <property type="protein sequence ID" value="KJF17564.1"/>
    <property type="molecule type" value="Genomic_DNA"/>
</dbReference>
<dbReference type="STRING" id="1280514.AXFE_15510"/>
<protein>
    <submittedName>
        <fullName evidence="4">GDP-mannose-dependent alpha-(1-6)-phosphatidylinositol dimannoside mannosyltransferase</fullName>
        <ecNumber evidence="4">2.4.1.57</ecNumber>
    </submittedName>
</protein>
<keyword evidence="2 4" id="KW-0808">Transferase</keyword>
<dbReference type="Gene3D" id="3.40.50.2000">
    <property type="entry name" value="Glycogen Phosphorylase B"/>
    <property type="match status" value="2"/>
</dbReference>
<dbReference type="GO" id="GO:0016757">
    <property type="term" value="F:glycosyltransferase activity"/>
    <property type="evidence" value="ECO:0007669"/>
    <property type="project" value="UniProtKB-KW"/>
</dbReference>
<feature type="domain" description="Glycosyltransferase subfamily 4-like N-terminal" evidence="3">
    <location>
        <begin position="19"/>
        <end position="182"/>
    </location>
</feature>
<dbReference type="CDD" id="cd03801">
    <property type="entry name" value="GT4_PimA-like"/>
    <property type="match status" value="1"/>
</dbReference>
<dbReference type="RefSeq" id="WP_052605277.1">
    <property type="nucleotide sequence ID" value="NZ_JXYS01000035.1"/>
</dbReference>
<evidence type="ECO:0000313" key="5">
    <source>
        <dbReference type="Proteomes" id="UP000032360"/>
    </source>
</evidence>
<evidence type="ECO:0000256" key="1">
    <source>
        <dbReference type="ARBA" id="ARBA00022676"/>
    </source>
</evidence>
<proteinExistence type="predicted"/>
<dbReference type="PANTHER" id="PTHR45947:SF3">
    <property type="entry name" value="SULFOQUINOVOSYL TRANSFERASE SQD2"/>
    <property type="match status" value="1"/>
</dbReference>
<dbReference type="EC" id="2.4.1.57" evidence="4"/>
<keyword evidence="5" id="KW-1185">Reference proteome</keyword>
<evidence type="ECO:0000313" key="4">
    <source>
        <dbReference type="EMBL" id="KJF17564.1"/>
    </source>
</evidence>
<dbReference type="AlphaFoldDB" id="A0A0D8HI85"/>
<dbReference type="GO" id="GO:1901137">
    <property type="term" value="P:carbohydrate derivative biosynthetic process"/>
    <property type="evidence" value="ECO:0007669"/>
    <property type="project" value="UniProtKB-ARBA"/>
</dbReference>
<evidence type="ECO:0000256" key="2">
    <source>
        <dbReference type="ARBA" id="ARBA00022679"/>
    </source>
</evidence>
<name>A0A0D8HI85_9ACTN</name>
<dbReference type="PANTHER" id="PTHR45947">
    <property type="entry name" value="SULFOQUINOVOSYL TRANSFERASE SQD2"/>
    <property type="match status" value="1"/>
</dbReference>
<dbReference type="Proteomes" id="UP000032360">
    <property type="component" value="Unassembled WGS sequence"/>
</dbReference>
<gene>
    <name evidence="4" type="primary">pimC2</name>
    <name evidence="4" type="ORF">AXFE_15510</name>
</gene>
<dbReference type="OrthoDB" id="9790710at2"/>
<comment type="caution">
    <text evidence="4">The sequence shown here is derived from an EMBL/GenBank/DDBJ whole genome shotgun (WGS) entry which is preliminary data.</text>
</comment>
<sequence length="407" mass="44526">MRIAYLLFDPGIPVGGTKGASIHVSEFCRAASALGHEIHLIATRVVGDGVPSVILHHIELPYIKASDGSKFQAANEFSERAFDVLREIKPDLIYERLSLFFGEGRQLAIRLGIQRLLEVNAPIVDERIDHFNLDLIDEARAKEAAAIYGADVIAVSESLCAYIRTNEAKTISVFPNGVDTERFGSVIKYRYDTQSMSLKVTSDPKGPSDPTTIGFVGSLKTWHGVNNLILASNLLFDRGIFHRLLIVGDGPEMTSLKQLSERSKARARIHFVGALEMSEIPSYLSSMDIGVAPYLLRGDFYFSPLKILEYMASSIAVIATRTPSIEAIVGGDALLLSDPSPEAIANAIATLIDDPTRRMELGKKARDRVETSFTWNQTVSSILEVAASQKDGPDDVQFDSVDTIGQV</sequence>
<dbReference type="Pfam" id="PF13439">
    <property type="entry name" value="Glyco_transf_4"/>
    <property type="match status" value="1"/>
</dbReference>
<dbReference type="SUPFAM" id="SSF53756">
    <property type="entry name" value="UDP-Glycosyltransferase/glycogen phosphorylase"/>
    <property type="match status" value="1"/>
</dbReference>
<keyword evidence="1 4" id="KW-0328">Glycosyltransferase</keyword>
<reference evidence="4 5" key="1">
    <citation type="submission" date="2015-01" db="EMBL/GenBank/DDBJ databases">
        <title>Draft genome of the acidophilic iron oxidizer Acidithrix ferrooxidans strain Py-F3.</title>
        <authorList>
            <person name="Poehlein A."/>
            <person name="Eisen S."/>
            <person name="Schloemann M."/>
            <person name="Johnson B.D."/>
            <person name="Daniel R."/>
            <person name="Muehling M."/>
        </authorList>
    </citation>
    <scope>NUCLEOTIDE SEQUENCE [LARGE SCALE GENOMIC DNA]</scope>
    <source>
        <strain evidence="4 5">Py-F3</strain>
    </source>
</reference>
<evidence type="ECO:0000259" key="3">
    <source>
        <dbReference type="Pfam" id="PF13439"/>
    </source>
</evidence>
<dbReference type="Pfam" id="PF13692">
    <property type="entry name" value="Glyco_trans_1_4"/>
    <property type="match status" value="1"/>
</dbReference>
<dbReference type="InterPro" id="IPR050194">
    <property type="entry name" value="Glycosyltransferase_grp1"/>
</dbReference>